<feature type="domain" description="VWFA" evidence="3">
    <location>
        <begin position="167"/>
        <end position="320"/>
    </location>
</feature>
<protein>
    <recommendedName>
        <fullName evidence="3">VWFA domain-containing protein</fullName>
    </recommendedName>
</protein>
<keyword evidence="2" id="KW-1133">Transmembrane helix</keyword>
<dbReference type="RefSeq" id="WP_105335331.1">
    <property type="nucleotide sequence ID" value="NZ_PUHZ01000010.1"/>
</dbReference>
<feature type="region of interest" description="Disordered" evidence="1">
    <location>
        <begin position="71"/>
        <end position="157"/>
    </location>
</feature>
<evidence type="ECO:0000256" key="1">
    <source>
        <dbReference type="SAM" id="MobiDB-lite"/>
    </source>
</evidence>
<evidence type="ECO:0000313" key="4">
    <source>
        <dbReference type="EMBL" id="PQO46360.1"/>
    </source>
</evidence>
<name>A0A2S8GPK9_9BACT</name>
<feature type="transmembrane region" description="Helical" evidence="2">
    <location>
        <begin position="28"/>
        <end position="47"/>
    </location>
</feature>
<evidence type="ECO:0000256" key="2">
    <source>
        <dbReference type="SAM" id="Phobius"/>
    </source>
</evidence>
<dbReference type="Gene3D" id="3.40.50.410">
    <property type="entry name" value="von Willebrand factor, type A domain"/>
    <property type="match status" value="1"/>
</dbReference>
<proteinExistence type="predicted"/>
<organism evidence="4 5">
    <name type="scientific">Blastopirellula marina</name>
    <dbReference type="NCBI Taxonomy" id="124"/>
    <lineage>
        <taxon>Bacteria</taxon>
        <taxon>Pseudomonadati</taxon>
        <taxon>Planctomycetota</taxon>
        <taxon>Planctomycetia</taxon>
        <taxon>Pirellulales</taxon>
        <taxon>Pirellulaceae</taxon>
        <taxon>Blastopirellula</taxon>
    </lineage>
</organism>
<dbReference type="Proteomes" id="UP000237819">
    <property type="component" value="Unassembled WGS sequence"/>
</dbReference>
<dbReference type="OrthoDB" id="272806at2"/>
<evidence type="ECO:0000259" key="3">
    <source>
        <dbReference type="PROSITE" id="PS50234"/>
    </source>
</evidence>
<dbReference type="SUPFAM" id="SSF53300">
    <property type="entry name" value="vWA-like"/>
    <property type="match status" value="1"/>
</dbReference>
<feature type="compositionally biased region" description="Low complexity" evidence="1">
    <location>
        <begin position="81"/>
        <end position="119"/>
    </location>
</feature>
<keyword evidence="2" id="KW-0472">Membrane</keyword>
<dbReference type="EMBL" id="PUHZ01000010">
    <property type="protein sequence ID" value="PQO46360.1"/>
    <property type="molecule type" value="Genomic_DNA"/>
</dbReference>
<dbReference type="InterPro" id="IPR002035">
    <property type="entry name" value="VWF_A"/>
</dbReference>
<reference evidence="4 5" key="1">
    <citation type="submission" date="2018-02" db="EMBL/GenBank/DDBJ databases">
        <title>Comparative genomes isolates from brazilian mangrove.</title>
        <authorList>
            <person name="Araujo J.E."/>
            <person name="Taketani R.G."/>
            <person name="Silva M.C.P."/>
            <person name="Loureco M.V."/>
            <person name="Andreote F.D."/>
        </authorList>
    </citation>
    <scope>NUCLEOTIDE SEQUENCE [LARGE SCALE GENOMIC DNA]</scope>
    <source>
        <strain evidence="4 5">Nap-Phe MGV</strain>
    </source>
</reference>
<accession>A0A2S8GPK9</accession>
<evidence type="ECO:0000313" key="5">
    <source>
        <dbReference type="Proteomes" id="UP000237819"/>
    </source>
</evidence>
<keyword evidence="2" id="KW-0812">Transmembrane</keyword>
<sequence length="332" mass="35495">MSQNSPQLESIYPADQTVWVKSRRTMPAWLMSLLVHAALATVLILTIRTVSTGIGDEPAAKGTIALAHRNADSTEYETNEDSASAAGNQAADSDQAAQDVANALPSIDLPPSDLGPLLPQGDQSVGGQQADGLPTTGSQMAGGTASKGGLGNEGSTTVFGAEGKGTKFVYVFDRSGSMTGDSLAAAKAELVKSLNDLGDLHQFSIIFYNEEVYPNGETPKLHFADERGKRLARQLIGSVTAAGGTDHLNALRMALQMKPDVIFFLTDADQPQLLPHEMEEIHRLNRGISIHAIEFGFGQFDGRRNFLVKLAEANNGQHVYVDTSQLRSRPSY</sequence>
<dbReference type="PROSITE" id="PS50234">
    <property type="entry name" value="VWFA"/>
    <property type="match status" value="1"/>
</dbReference>
<dbReference type="InterPro" id="IPR036465">
    <property type="entry name" value="vWFA_dom_sf"/>
</dbReference>
<dbReference type="AlphaFoldDB" id="A0A2S8GPK9"/>
<dbReference type="Pfam" id="PF13768">
    <property type="entry name" value="VWA_3"/>
    <property type="match status" value="1"/>
</dbReference>
<comment type="caution">
    <text evidence="4">The sequence shown here is derived from an EMBL/GenBank/DDBJ whole genome shotgun (WGS) entry which is preliminary data.</text>
</comment>
<gene>
    <name evidence="4" type="ORF">C5Y93_10285</name>
</gene>